<name>A0A7W6MNK0_9HYPH</name>
<evidence type="ECO:0000256" key="5">
    <source>
        <dbReference type="SAM" id="SignalP"/>
    </source>
</evidence>
<dbReference type="SMART" id="SM00849">
    <property type="entry name" value="Lactamase_B"/>
    <property type="match status" value="1"/>
</dbReference>
<dbReference type="AlphaFoldDB" id="A0A7W6MNK0"/>
<reference evidence="7 8" key="1">
    <citation type="submission" date="2020-08" db="EMBL/GenBank/DDBJ databases">
        <title>Genomic Encyclopedia of Type Strains, Phase IV (KMG-IV): sequencing the most valuable type-strain genomes for metagenomic binning, comparative biology and taxonomic classification.</title>
        <authorList>
            <person name="Goeker M."/>
        </authorList>
    </citation>
    <scope>NUCLEOTIDE SEQUENCE [LARGE SCALE GENOMIC DNA]</scope>
    <source>
        <strain evidence="7 8">DSM 103570</strain>
    </source>
</reference>
<keyword evidence="4" id="KW-0862">Zinc</keyword>
<comment type="caution">
    <text evidence="7">The sequence shown here is derived from an EMBL/GenBank/DDBJ whole genome shotgun (WGS) entry which is preliminary data.</text>
</comment>
<dbReference type="PANTHER" id="PTHR42978:SF6">
    <property type="entry name" value="QUORUM-QUENCHING LACTONASE YTNP-RELATED"/>
    <property type="match status" value="1"/>
</dbReference>
<evidence type="ECO:0000313" key="8">
    <source>
        <dbReference type="Proteomes" id="UP000588647"/>
    </source>
</evidence>
<feature type="domain" description="Metallo-beta-lactamase" evidence="6">
    <location>
        <begin position="93"/>
        <end position="295"/>
    </location>
</feature>
<sequence>MTMSRRSLLAGALAAPVLVKFALVPANAQSAAAGGASQFVAVQRLKVGDAIVTAISDGHLTIDTALLSNITPEAASEILSAAFREGASPVVTGVNAYTVQTADQTVLIDAGGAGMLPSLGQLMPGLDAAGIAPDAITAVLLTHLHPDHIGAMLVDGQPAFPNADVHLHEIETSFWASADNREAAPDEFKPFFDGAKAVIDGYGDRVKTFTGSAEVVPGITARELFGHTPGHCGFLVGSGEDSLLVWGDIVHVAPVQFAKPGVGVAFDADGATAIATRQAILAEVAAERTRVAGMHISFPGIGHLVKGLEEDTYAFQPSPWTYEL</sequence>
<dbReference type="InterPro" id="IPR051013">
    <property type="entry name" value="MBL_superfamily_lactonases"/>
</dbReference>
<accession>A0A7W6MNK0</accession>
<dbReference type="RefSeq" id="WP_183206419.1">
    <property type="nucleotide sequence ID" value="NZ_JAAAMM010000001.1"/>
</dbReference>
<dbReference type="Pfam" id="PF00753">
    <property type="entry name" value="Lactamase_B"/>
    <property type="match status" value="1"/>
</dbReference>
<dbReference type="InterPro" id="IPR006311">
    <property type="entry name" value="TAT_signal"/>
</dbReference>
<dbReference type="PROSITE" id="PS51318">
    <property type="entry name" value="TAT"/>
    <property type="match status" value="1"/>
</dbReference>
<dbReference type="GO" id="GO:0016787">
    <property type="term" value="F:hydrolase activity"/>
    <property type="evidence" value="ECO:0007669"/>
    <property type="project" value="UniProtKB-KW"/>
</dbReference>
<feature type="signal peptide" evidence="5">
    <location>
        <begin position="1"/>
        <end position="28"/>
    </location>
</feature>
<keyword evidence="8" id="KW-1185">Reference proteome</keyword>
<organism evidence="7 8">
    <name type="scientific">Aurantimonas endophytica</name>
    <dbReference type="NCBI Taxonomy" id="1522175"/>
    <lineage>
        <taxon>Bacteria</taxon>
        <taxon>Pseudomonadati</taxon>
        <taxon>Pseudomonadota</taxon>
        <taxon>Alphaproteobacteria</taxon>
        <taxon>Hyphomicrobiales</taxon>
        <taxon>Aurantimonadaceae</taxon>
        <taxon>Aurantimonas</taxon>
    </lineage>
</organism>
<evidence type="ECO:0000256" key="3">
    <source>
        <dbReference type="ARBA" id="ARBA00022801"/>
    </source>
</evidence>
<proteinExistence type="inferred from homology"/>
<dbReference type="EMBL" id="JACIEM010000001">
    <property type="protein sequence ID" value="MBB4001955.1"/>
    <property type="molecule type" value="Genomic_DNA"/>
</dbReference>
<keyword evidence="2" id="KW-0479">Metal-binding</keyword>
<dbReference type="InterPro" id="IPR036866">
    <property type="entry name" value="RibonucZ/Hydroxyglut_hydro"/>
</dbReference>
<dbReference type="SUPFAM" id="SSF56281">
    <property type="entry name" value="Metallo-hydrolase/oxidoreductase"/>
    <property type="match status" value="1"/>
</dbReference>
<dbReference type="CDD" id="cd07720">
    <property type="entry name" value="OPHC2-like_MBL-fold"/>
    <property type="match status" value="1"/>
</dbReference>
<evidence type="ECO:0000256" key="2">
    <source>
        <dbReference type="ARBA" id="ARBA00022723"/>
    </source>
</evidence>
<evidence type="ECO:0000256" key="1">
    <source>
        <dbReference type="ARBA" id="ARBA00007749"/>
    </source>
</evidence>
<dbReference type="PANTHER" id="PTHR42978">
    <property type="entry name" value="QUORUM-QUENCHING LACTONASE YTNP-RELATED-RELATED"/>
    <property type="match status" value="1"/>
</dbReference>
<evidence type="ECO:0000313" key="7">
    <source>
        <dbReference type="EMBL" id="MBB4001955.1"/>
    </source>
</evidence>
<feature type="chain" id="PRO_5030510735" evidence="5">
    <location>
        <begin position="29"/>
        <end position="324"/>
    </location>
</feature>
<evidence type="ECO:0000256" key="4">
    <source>
        <dbReference type="ARBA" id="ARBA00022833"/>
    </source>
</evidence>
<comment type="similarity">
    <text evidence="1">Belongs to the metallo-beta-lactamase superfamily.</text>
</comment>
<keyword evidence="3 7" id="KW-0378">Hydrolase</keyword>
<dbReference type="Proteomes" id="UP000588647">
    <property type="component" value="Unassembled WGS sequence"/>
</dbReference>
<dbReference type="GO" id="GO:0046872">
    <property type="term" value="F:metal ion binding"/>
    <property type="evidence" value="ECO:0007669"/>
    <property type="project" value="UniProtKB-KW"/>
</dbReference>
<dbReference type="InterPro" id="IPR001279">
    <property type="entry name" value="Metallo-B-lactamas"/>
</dbReference>
<protein>
    <submittedName>
        <fullName evidence="7">Glyoxylase-like metal-dependent hydrolase (Beta-lactamase superfamily II)</fullName>
    </submittedName>
</protein>
<keyword evidence="5" id="KW-0732">Signal</keyword>
<gene>
    <name evidence="7" type="ORF">GGR03_001002</name>
</gene>
<evidence type="ECO:0000259" key="6">
    <source>
        <dbReference type="SMART" id="SM00849"/>
    </source>
</evidence>
<dbReference type="Gene3D" id="3.60.15.10">
    <property type="entry name" value="Ribonuclease Z/Hydroxyacylglutathione hydrolase-like"/>
    <property type="match status" value="1"/>
</dbReference>